<proteinExistence type="predicted"/>
<gene>
    <name evidence="2" type="ORF">GCM10022267_84190</name>
</gene>
<dbReference type="InterPro" id="IPR016032">
    <property type="entry name" value="Sig_transdc_resp-reg_C-effctor"/>
</dbReference>
<evidence type="ECO:0000259" key="1">
    <source>
        <dbReference type="SMART" id="SM00421"/>
    </source>
</evidence>
<evidence type="ECO:0000313" key="2">
    <source>
        <dbReference type="EMBL" id="GAA3684568.1"/>
    </source>
</evidence>
<name>A0ABP7CB96_9PSEU</name>
<feature type="domain" description="HTH luxR-type" evidence="1">
    <location>
        <begin position="22"/>
        <end position="79"/>
    </location>
</feature>
<accession>A0ABP7CB96</accession>
<dbReference type="Gene3D" id="1.10.10.10">
    <property type="entry name" value="Winged helix-like DNA-binding domain superfamily/Winged helix DNA-binding domain"/>
    <property type="match status" value="1"/>
</dbReference>
<evidence type="ECO:0000313" key="3">
    <source>
        <dbReference type="Proteomes" id="UP001500711"/>
    </source>
</evidence>
<protein>
    <recommendedName>
        <fullName evidence="1">HTH luxR-type domain-containing protein</fullName>
    </recommendedName>
</protein>
<dbReference type="InterPro" id="IPR036388">
    <property type="entry name" value="WH-like_DNA-bd_sf"/>
</dbReference>
<reference evidence="3" key="1">
    <citation type="journal article" date="2019" name="Int. J. Syst. Evol. Microbiol.">
        <title>The Global Catalogue of Microorganisms (GCM) 10K type strain sequencing project: providing services to taxonomists for standard genome sequencing and annotation.</title>
        <authorList>
            <consortium name="The Broad Institute Genomics Platform"/>
            <consortium name="The Broad Institute Genome Sequencing Center for Infectious Disease"/>
            <person name="Wu L."/>
            <person name="Ma J."/>
        </authorList>
    </citation>
    <scope>NUCLEOTIDE SEQUENCE [LARGE SCALE GENOMIC DNA]</scope>
    <source>
        <strain evidence="3">JCM 17494</strain>
    </source>
</reference>
<organism evidence="2 3">
    <name type="scientific">Lentzea roselyniae</name>
    <dbReference type="NCBI Taxonomy" id="531940"/>
    <lineage>
        <taxon>Bacteria</taxon>
        <taxon>Bacillati</taxon>
        <taxon>Actinomycetota</taxon>
        <taxon>Actinomycetes</taxon>
        <taxon>Pseudonocardiales</taxon>
        <taxon>Pseudonocardiaceae</taxon>
        <taxon>Lentzea</taxon>
    </lineage>
</organism>
<dbReference type="Proteomes" id="UP001500711">
    <property type="component" value="Unassembled WGS sequence"/>
</dbReference>
<dbReference type="InterPro" id="IPR000792">
    <property type="entry name" value="Tscrpt_reg_LuxR_C"/>
</dbReference>
<dbReference type="SMART" id="SM00421">
    <property type="entry name" value="HTH_LUXR"/>
    <property type="match status" value="1"/>
</dbReference>
<dbReference type="EMBL" id="BAABBE010000047">
    <property type="protein sequence ID" value="GAA3684568.1"/>
    <property type="molecule type" value="Genomic_DNA"/>
</dbReference>
<sequence length="117" mass="13001">MISPLTEVTMAHPNCDYSVVVGKEPTAATQRLLRLMQTGATDRAIARELSVSLRTLHRRIARLQSLLGVQSRFQLGVLAAELEWLRPGERDATERVPLESRHRSVTAHLFQAGSMLG</sequence>
<keyword evidence="3" id="KW-1185">Reference proteome</keyword>
<comment type="caution">
    <text evidence="2">The sequence shown here is derived from an EMBL/GenBank/DDBJ whole genome shotgun (WGS) entry which is preliminary data.</text>
</comment>
<dbReference type="SUPFAM" id="SSF46894">
    <property type="entry name" value="C-terminal effector domain of the bipartite response regulators"/>
    <property type="match status" value="1"/>
</dbReference>